<protein>
    <submittedName>
        <fullName evidence="3">Protein kinase</fullName>
    </submittedName>
</protein>
<dbReference type="Gene3D" id="3.30.450.380">
    <property type="match status" value="1"/>
</dbReference>
<dbReference type="PANTHER" id="PTHR30486:SF6">
    <property type="entry name" value="TYPE IV PILUS RETRACTATION ATPASE PILT"/>
    <property type="match status" value="1"/>
</dbReference>
<comment type="caution">
    <text evidence="3">The sequence shown here is derived from an EMBL/GenBank/DDBJ whole genome shotgun (WGS) entry which is preliminary data.</text>
</comment>
<name>A0ABQ3WYY6_9ACTN</name>
<dbReference type="GO" id="GO:0016301">
    <property type="term" value="F:kinase activity"/>
    <property type="evidence" value="ECO:0007669"/>
    <property type="project" value="UniProtKB-KW"/>
</dbReference>
<organism evidence="3">
    <name type="scientific">Actinoplanes campanulatus</name>
    <dbReference type="NCBI Taxonomy" id="113559"/>
    <lineage>
        <taxon>Bacteria</taxon>
        <taxon>Bacillati</taxon>
        <taxon>Actinomycetota</taxon>
        <taxon>Actinomycetes</taxon>
        <taxon>Micromonosporales</taxon>
        <taxon>Micromonosporaceae</taxon>
        <taxon>Actinoplanes</taxon>
    </lineage>
</organism>
<dbReference type="InterPro" id="IPR001482">
    <property type="entry name" value="T2SS/T4SS_dom"/>
</dbReference>
<proteinExistence type="inferred from homology"/>
<evidence type="ECO:0000259" key="2">
    <source>
        <dbReference type="Pfam" id="PF00437"/>
    </source>
</evidence>
<evidence type="ECO:0000256" key="1">
    <source>
        <dbReference type="ARBA" id="ARBA00006611"/>
    </source>
</evidence>
<dbReference type="Pfam" id="PF00437">
    <property type="entry name" value="T2SSE"/>
    <property type="match status" value="1"/>
</dbReference>
<dbReference type="PANTHER" id="PTHR30486">
    <property type="entry name" value="TWITCHING MOTILITY PROTEIN PILT"/>
    <property type="match status" value="1"/>
</dbReference>
<keyword evidence="3" id="KW-0808">Transferase</keyword>
<dbReference type="InterPro" id="IPR050921">
    <property type="entry name" value="T4SS_GSP_E_ATPase"/>
</dbReference>
<gene>
    <name evidence="3" type="ORF">Aca07nite_87710</name>
</gene>
<dbReference type="CDD" id="cd01130">
    <property type="entry name" value="VirB11-like_ATPase"/>
    <property type="match status" value="1"/>
</dbReference>
<dbReference type="RefSeq" id="WP_204301576.1">
    <property type="nucleotide sequence ID" value="NZ_BAAAGQ010000074.1"/>
</dbReference>
<dbReference type="Gene3D" id="3.40.50.300">
    <property type="entry name" value="P-loop containing nucleotide triphosphate hydrolases"/>
    <property type="match status" value="1"/>
</dbReference>
<dbReference type="SUPFAM" id="SSF52540">
    <property type="entry name" value="P-loop containing nucleoside triphosphate hydrolases"/>
    <property type="match status" value="1"/>
</dbReference>
<accession>A0ABQ3WYY6</accession>
<dbReference type="EMBL" id="BOMF01000186">
    <property type="protein sequence ID" value="GID51496.1"/>
    <property type="molecule type" value="Genomic_DNA"/>
</dbReference>
<evidence type="ECO:0000313" key="3">
    <source>
        <dbReference type="EMBL" id="GID51496.1"/>
    </source>
</evidence>
<feature type="domain" description="Bacterial type II secretion system protein E" evidence="2">
    <location>
        <begin position="180"/>
        <end position="350"/>
    </location>
</feature>
<keyword evidence="3" id="KW-0418">Kinase</keyword>
<sequence>MTDLLNRFDADPDADAAVAALRDAVADRLTNLPETGQLSTAQYGELVDQEIDAAMTAYARQMVRSGAGVLPAATTERVRLTLRDIFTGSGGLQQLIDDPMNETININGHDNVWVRRRDGTKIRVGPVAGSEEELQALIREEGVAAGRRGGHERRFDRGEPELSVQLANGGRLHALMDVTGHTCVSIRLFPEFPETLAGLVEKQEVTPAMASFLHALVRARRNVVVSGGPNAGKTTLLNALIGEIPPLRRIITAEDTKELQIDKEAHPDQVRIQTRLANTESAGEYDLNRAVRSTLRLTPDVVIVGEIRGAEVVWMLKVMSIGIDGSMCTVHASDSGQALVKMVTYAKEPPAHYEHEAAVALLAAAVHFVVHIDATPDGVRVVSSVREVVGSDDKQVISNEIFRPDPTTRRAVPYSQLSGDSMQRLSAVGFDLSLLDADRW</sequence>
<dbReference type="InterPro" id="IPR027417">
    <property type="entry name" value="P-loop_NTPase"/>
</dbReference>
<reference evidence="3" key="1">
    <citation type="submission" date="2021-01" db="EMBL/GenBank/DDBJ databases">
        <title>Whole genome shotgun sequence of Actinoplanes capillaceus NBRC 16408.</title>
        <authorList>
            <person name="Komaki H."/>
            <person name="Tamura T."/>
        </authorList>
    </citation>
    <scope>NUCLEOTIDE SEQUENCE [LARGE SCALE GENOMIC DNA]</scope>
    <source>
        <strain evidence="3">NBRC 16408</strain>
    </source>
</reference>
<comment type="similarity">
    <text evidence="1">Belongs to the GSP E family.</text>
</comment>